<proteinExistence type="predicted"/>
<feature type="region of interest" description="Disordered" evidence="1">
    <location>
        <begin position="1"/>
        <end position="48"/>
    </location>
</feature>
<name>X1ABP4_9ZZZZ</name>
<evidence type="ECO:0000313" key="2">
    <source>
        <dbReference type="EMBL" id="GAG79299.1"/>
    </source>
</evidence>
<sequence>PEVAPLPSQQPSASDTLPQPDAVSTLPASQEVNPQEGEPPTDKTWISPGKVNVGNFYAGARAEWPLLIHNGSNGERTEGKVITTEAGETRVAIPLKGFPVQTDGGAFLVTSLTDNSLTPVSYSTIDHTLLVDGFRPNATTEIVVSYISKAQFSVYFREPDHLLEGFENAPFETHKWVIIADKTPLIMPQTTQEIMIALDIPEDYMRELPARWEFWIGVTDTSQEGMIQAELCSRWLIISRVDS</sequence>
<dbReference type="AlphaFoldDB" id="X1ABP4"/>
<dbReference type="EMBL" id="BART01009657">
    <property type="protein sequence ID" value="GAG79299.1"/>
    <property type="molecule type" value="Genomic_DNA"/>
</dbReference>
<comment type="caution">
    <text evidence="2">The sequence shown here is derived from an EMBL/GenBank/DDBJ whole genome shotgun (WGS) entry which is preliminary data.</text>
</comment>
<evidence type="ECO:0000256" key="1">
    <source>
        <dbReference type="SAM" id="MobiDB-lite"/>
    </source>
</evidence>
<reference evidence="2" key="1">
    <citation type="journal article" date="2014" name="Front. Microbiol.">
        <title>High frequency of phylogenetically diverse reductive dehalogenase-homologous genes in deep subseafloor sedimentary metagenomes.</title>
        <authorList>
            <person name="Kawai M."/>
            <person name="Futagami T."/>
            <person name="Toyoda A."/>
            <person name="Takaki Y."/>
            <person name="Nishi S."/>
            <person name="Hori S."/>
            <person name="Arai W."/>
            <person name="Tsubouchi T."/>
            <person name="Morono Y."/>
            <person name="Uchiyama I."/>
            <person name="Ito T."/>
            <person name="Fujiyama A."/>
            <person name="Inagaki F."/>
            <person name="Takami H."/>
        </authorList>
    </citation>
    <scope>NUCLEOTIDE SEQUENCE</scope>
    <source>
        <strain evidence="2">Expedition CK06-06</strain>
    </source>
</reference>
<feature type="compositionally biased region" description="Polar residues" evidence="1">
    <location>
        <begin position="7"/>
        <end position="17"/>
    </location>
</feature>
<feature type="non-terminal residue" evidence="2">
    <location>
        <position position="1"/>
    </location>
</feature>
<gene>
    <name evidence="2" type="ORF">S01H4_21342</name>
</gene>
<organism evidence="2">
    <name type="scientific">marine sediment metagenome</name>
    <dbReference type="NCBI Taxonomy" id="412755"/>
    <lineage>
        <taxon>unclassified sequences</taxon>
        <taxon>metagenomes</taxon>
        <taxon>ecological metagenomes</taxon>
    </lineage>
</organism>
<accession>X1ABP4</accession>
<protein>
    <submittedName>
        <fullName evidence="2">Uncharacterized protein</fullName>
    </submittedName>
</protein>